<evidence type="ECO:0000256" key="2">
    <source>
        <dbReference type="SAM" id="SignalP"/>
    </source>
</evidence>
<feature type="signal peptide" evidence="2">
    <location>
        <begin position="1"/>
        <end position="25"/>
    </location>
</feature>
<keyword evidence="1" id="KW-0175">Coiled coil</keyword>
<evidence type="ECO:0000313" key="4">
    <source>
        <dbReference type="Proteomes" id="UP000243797"/>
    </source>
</evidence>
<comment type="caution">
    <text evidence="3">The sequence shown here is derived from an EMBL/GenBank/DDBJ whole genome shotgun (WGS) entry which is preliminary data.</text>
</comment>
<sequence length="157" mass="17562">MKTLVYVMITLLSAAAATITLPAAARPGPTISPAPSRITLYEHDEICRNRCRKGQQGRYRCPNWHSGRVCKDDSVVVDKAEVLALIQQKQSLEVEVRRMQARIGVQEDEKRFLRDGKKKCKIAHNALLKEHHELDAKRLATRGSGLSTVTVTAARTF</sequence>
<evidence type="ECO:0000256" key="1">
    <source>
        <dbReference type="SAM" id="Coils"/>
    </source>
</evidence>
<feature type="coiled-coil region" evidence="1">
    <location>
        <begin position="82"/>
        <end position="109"/>
    </location>
</feature>
<dbReference type="AlphaFoldDB" id="A0A2K1QYJ8"/>
<feature type="chain" id="PRO_5014393353" evidence="2">
    <location>
        <begin position="26"/>
        <end position="157"/>
    </location>
</feature>
<keyword evidence="2" id="KW-0732">Signal</keyword>
<gene>
    <name evidence="3" type="ORF">CAC42_7950</name>
</gene>
<organism evidence="3 4">
    <name type="scientific">Sphaceloma murrayae</name>
    <dbReference type="NCBI Taxonomy" id="2082308"/>
    <lineage>
        <taxon>Eukaryota</taxon>
        <taxon>Fungi</taxon>
        <taxon>Dikarya</taxon>
        <taxon>Ascomycota</taxon>
        <taxon>Pezizomycotina</taxon>
        <taxon>Dothideomycetes</taxon>
        <taxon>Dothideomycetidae</taxon>
        <taxon>Myriangiales</taxon>
        <taxon>Elsinoaceae</taxon>
        <taxon>Sphaceloma</taxon>
    </lineage>
</organism>
<dbReference type="Proteomes" id="UP000243797">
    <property type="component" value="Unassembled WGS sequence"/>
</dbReference>
<dbReference type="InParanoid" id="A0A2K1QYJ8"/>
<name>A0A2K1QYJ8_9PEZI</name>
<evidence type="ECO:0000313" key="3">
    <source>
        <dbReference type="EMBL" id="PNS19983.1"/>
    </source>
</evidence>
<keyword evidence="4" id="KW-1185">Reference proteome</keyword>
<reference evidence="3 4" key="1">
    <citation type="submission" date="2017-06" db="EMBL/GenBank/DDBJ databases">
        <title>Draft genome sequence of a variant of Elsinoe murrayae.</title>
        <authorList>
            <person name="Cheng Q."/>
        </authorList>
    </citation>
    <scope>NUCLEOTIDE SEQUENCE [LARGE SCALE GENOMIC DNA]</scope>
    <source>
        <strain evidence="3 4">CQ-2017a</strain>
    </source>
</reference>
<accession>A0A2K1QYJ8</accession>
<proteinExistence type="predicted"/>
<dbReference type="EMBL" id="NKHZ01000029">
    <property type="protein sequence ID" value="PNS19983.1"/>
    <property type="molecule type" value="Genomic_DNA"/>
</dbReference>
<protein>
    <submittedName>
        <fullName evidence="3">Uncharacterized protein</fullName>
    </submittedName>
</protein>